<dbReference type="AlphaFoldDB" id="A0A251UNG7"/>
<gene>
    <name evidence="1" type="ORF">HannXRQ_Chr05g0135071</name>
</gene>
<organism evidence="1 2">
    <name type="scientific">Helianthus annuus</name>
    <name type="common">Common sunflower</name>
    <dbReference type="NCBI Taxonomy" id="4232"/>
    <lineage>
        <taxon>Eukaryota</taxon>
        <taxon>Viridiplantae</taxon>
        <taxon>Streptophyta</taxon>
        <taxon>Embryophyta</taxon>
        <taxon>Tracheophyta</taxon>
        <taxon>Spermatophyta</taxon>
        <taxon>Magnoliopsida</taxon>
        <taxon>eudicotyledons</taxon>
        <taxon>Gunneridae</taxon>
        <taxon>Pentapetalae</taxon>
        <taxon>asterids</taxon>
        <taxon>campanulids</taxon>
        <taxon>Asterales</taxon>
        <taxon>Asteraceae</taxon>
        <taxon>Asteroideae</taxon>
        <taxon>Heliantheae alliance</taxon>
        <taxon>Heliantheae</taxon>
        <taxon>Helianthus</taxon>
    </lineage>
</organism>
<dbReference type="Proteomes" id="UP000215914">
    <property type="component" value="Chromosome 5"/>
</dbReference>
<name>A0A251UNG7_HELAN</name>
<protein>
    <submittedName>
        <fullName evidence="1">Uncharacterized protein</fullName>
    </submittedName>
</protein>
<reference evidence="2" key="1">
    <citation type="journal article" date="2017" name="Nature">
        <title>The sunflower genome provides insights into oil metabolism, flowering and Asterid evolution.</title>
        <authorList>
            <person name="Badouin H."/>
            <person name="Gouzy J."/>
            <person name="Grassa C.J."/>
            <person name="Murat F."/>
            <person name="Staton S.E."/>
            <person name="Cottret L."/>
            <person name="Lelandais-Briere C."/>
            <person name="Owens G.L."/>
            <person name="Carrere S."/>
            <person name="Mayjonade B."/>
            <person name="Legrand L."/>
            <person name="Gill N."/>
            <person name="Kane N.C."/>
            <person name="Bowers J.E."/>
            <person name="Hubner S."/>
            <person name="Bellec A."/>
            <person name="Berard A."/>
            <person name="Berges H."/>
            <person name="Blanchet N."/>
            <person name="Boniface M.C."/>
            <person name="Brunel D."/>
            <person name="Catrice O."/>
            <person name="Chaidir N."/>
            <person name="Claudel C."/>
            <person name="Donnadieu C."/>
            <person name="Faraut T."/>
            <person name="Fievet G."/>
            <person name="Helmstetter N."/>
            <person name="King M."/>
            <person name="Knapp S.J."/>
            <person name="Lai Z."/>
            <person name="Le Paslier M.C."/>
            <person name="Lippi Y."/>
            <person name="Lorenzon L."/>
            <person name="Mandel J.R."/>
            <person name="Marage G."/>
            <person name="Marchand G."/>
            <person name="Marquand E."/>
            <person name="Bret-Mestries E."/>
            <person name="Morien E."/>
            <person name="Nambeesan S."/>
            <person name="Nguyen T."/>
            <person name="Pegot-Espagnet P."/>
            <person name="Pouilly N."/>
            <person name="Raftis F."/>
            <person name="Sallet E."/>
            <person name="Schiex T."/>
            <person name="Thomas J."/>
            <person name="Vandecasteele C."/>
            <person name="Vares D."/>
            <person name="Vear F."/>
            <person name="Vautrin S."/>
            <person name="Crespi M."/>
            <person name="Mangin B."/>
            <person name="Burke J.M."/>
            <person name="Salse J."/>
            <person name="Munos S."/>
            <person name="Vincourt P."/>
            <person name="Rieseberg L.H."/>
            <person name="Langlade N.B."/>
        </authorList>
    </citation>
    <scope>NUCLEOTIDE SEQUENCE [LARGE SCALE GENOMIC DNA]</scope>
    <source>
        <strain evidence="2">cv. SF193</strain>
    </source>
</reference>
<dbReference type="EMBL" id="CM007894">
    <property type="protein sequence ID" value="OTG24292.1"/>
    <property type="molecule type" value="Genomic_DNA"/>
</dbReference>
<evidence type="ECO:0000313" key="2">
    <source>
        <dbReference type="Proteomes" id="UP000215914"/>
    </source>
</evidence>
<sequence length="53" mass="5927">MVTYLLAVVQLKSKDLGCSKEDKRSFNDNQKAKRIATSLEVSTCDSSCIFILK</sequence>
<evidence type="ECO:0000313" key="1">
    <source>
        <dbReference type="EMBL" id="OTG24292.1"/>
    </source>
</evidence>
<accession>A0A251UNG7</accession>
<proteinExistence type="predicted"/>
<dbReference type="InParanoid" id="A0A251UNG7"/>
<keyword evidence="2" id="KW-1185">Reference proteome</keyword>